<dbReference type="GO" id="GO:0016740">
    <property type="term" value="F:transferase activity"/>
    <property type="evidence" value="ECO:0007669"/>
    <property type="project" value="UniProtKB-KW"/>
</dbReference>
<keyword evidence="4 9" id="KW-1133">Transmembrane helix</keyword>
<evidence type="ECO:0000256" key="9">
    <source>
        <dbReference type="SAM" id="Phobius"/>
    </source>
</evidence>
<evidence type="ECO:0000256" key="3">
    <source>
        <dbReference type="ARBA" id="ARBA00022692"/>
    </source>
</evidence>
<reference evidence="12" key="2">
    <citation type="journal article" date="2017" name="Genome Announc.">
        <title>Draft genome sequence of Paludibacter jiangxiensis NM7(T), a propionate-producing fermentative bacterium.</title>
        <authorList>
            <person name="Qiu Y.-L."/>
            <person name="Tourlousse D.M."/>
            <person name="Matsuura N."/>
            <person name="Ohashi A."/>
            <person name="Sekiguchi Y."/>
        </authorList>
    </citation>
    <scope>NUCLEOTIDE SEQUENCE [LARGE SCALE GENOMIC DNA]</scope>
    <source>
        <strain evidence="12">NM7</strain>
    </source>
</reference>
<keyword evidence="7" id="KW-0479">Metal-binding</keyword>
<keyword evidence="12" id="KW-1185">Reference proteome</keyword>
<dbReference type="GO" id="GO:0005886">
    <property type="term" value="C:plasma membrane"/>
    <property type="evidence" value="ECO:0007669"/>
    <property type="project" value="UniProtKB-SubCell"/>
</dbReference>
<dbReference type="PIRSF" id="PIRSF005091">
    <property type="entry name" value="Mmb_sulf_HI1246"/>
    <property type="match status" value="1"/>
</dbReference>
<evidence type="ECO:0000313" key="12">
    <source>
        <dbReference type="Proteomes" id="UP000076586"/>
    </source>
</evidence>
<accession>A0A171A134</accession>
<evidence type="ECO:0000256" key="6">
    <source>
        <dbReference type="PIRSR" id="PIRSR005091-1"/>
    </source>
</evidence>
<evidence type="ECO:0000256" key="1">
    <source>
        <dbReference type="ARBA" id="ARBA00004651"/>
    </source>
</evidence>
<dbReference type="EMBL" id="BDCR01000003">
    <property type="protein sequence ID" value="GAT63202.1"/>
    <property type="molecule type" value="Genomic_DNA"/>
</dbReference>
<reference evidence="12" key="1">
    <citation type="submission" date="2016-04" db="EMBL/GenBank/DDBJ databases">
        <title>Draft genome sequence of Paludibacter jiangxiensis strain NM7.</title>
        <authorList>
            <person name="Qiu Y."/>
            <person name="Matsuura N."/>
            <person name="Ohashi A."/>
            <person name="Tourlousse M.D."/>
            <person name="Sekiguchi Y."/>
        </authorList>
    </citation>
    <scope>NUCLEOTIDE SEQUENCE [LARGE SCALE GENOMIC DNA]</scope>
    <source>
        <strain evidence="12">NM7</strain>
    </source>
</reference>
<keyword evidence="7" id="KW-0464">Manganese</keyword>
<keyword evidence="3 9" id="KW-0812">Transmembrane</keyword>
<keyword evidence="11" id="KW-0808">Transferase</keyword>
<dbReference type="PANTHER" id="PTHR47371">
    <property type="entry name" value="LIPOTEICHOIC ACID SYNTHASE"/>
    <property type="match status" value="1"/>
</dbReference>
<evidence type="ECO:0000256" key="2">
    <source>
        <dbReference type="ARBA" id="ARBA00022475"/>
    </source>
</evidence>
<evidence type="ECO:0000313" key="11">
    <source>
        <dbReference type="EMBL" id="GAT63202.1"/>
    </source>
</evidence>
<gene>
    <name evidence="11" type="ORF">PJIAN_3517</name>
</gene>
<comment type="subcellular location">
    <subcellularLocation>
        <location evidence="1">Cell membrane</location>
        <topology evidence="1">Multi-pass membrane protein</topology>
    </subcellularLocation>
</comment>
<feature type="transmembrane region" description="Helical" evidence="9">
    <location>
        <begin position="163"/>
        <end position="184"/>
    </location>
</feature>
<protein>
    <submittedName>
        <fullName evidence="11">Phosphoglycerol transferase MdoB</fullName>
    </submittedName>
</protein>
<feature type="active site" evidence="6">
    <location>
        <position position="313"/>
    </location>
</feature>
<feature type="transmembrane region" description="Helical" evidence="9">
    <location>
        <begin position="132"/>
        <end position="151"/>
    </location>
</feature>
<feature type="transmembrane region" description="Helical" evidence="9">
    <location>
        <begin position="48"/>
        <end position="68"/>
    </location>
</feature>
<evidence type="ECO:0000256" key="4">
    <source>
        <dbReference type="ARBA" id="ARBA00022989"/>
    </source>
</evidence>
<organism evidence="11 12">
    <name type="scientific">Paludibacter jiangxiensis</name>
    <dbReference type="NCBI Taxonomy" id="681398"/>
    <lineage>
        <taxon>Bacteria</taxon>
        <taxon>Pseudomonadati</taxon>
        <taxon>Bacteroidota</taxon>
        <taxon>Bacteroidia</taxon>
        <taxon>Bacteroidales</taxon>
        <taxon>Paludibacteraceae</taxon>
        <taxon>Paludibacter</taxon>
    </lineage>
</organism>
<feature type="domain" description="Sulfatase N-terminal" evidence="10">
    <location>
        <begin position="259"/>
        <end position="536"/>
    </location>
</feature>
<keyword evidence="5 9" id="KW-0472">Membrane</keyword>
<comment type="caution">
    <text evidence="11">The sequence shown here is derived from an EMBL/GenBank/DDBJ whole genome shotgun (WGS) entry which is preliminary data.</text>
</comment>
<feature type="binding site" evidence="7">
    <location>
        <position position="428"/>
    </location>
    <ligand>
        <name>substrate</name>
    </ligand>
</feature>
<dbReference type="AlphaFoldDB" id="A0A171A134"/>
<dbReference type="PANTHER" id="PTHR47371:SF3">
    <property type="entry name" value="PHOSPHOGLYCEROL TRANSFERASE I"/>
    <property type="match status" value="1"/>
</dbReference>
<evidence type="ECO:0000256" key="7">
    <source>
        <dbReference type="PIRSR" id="PIRSR005091-2"/>
    </source>
</evidence>
<dbReference type="InterPro" id="IPR012160">
    <property type="entry name" value="LtaS-like"/>
</dbReference>
<evidence type="ECO:0000256" key="8">
    <source>
        <dbReference type="PIRSR" id="PIRSR005091-3"/>
    </source>
</evidence>
<evidence type="ECO:0000256" key="5">
    <source>
        <dbReference type="ARBA" id="ARBA00023136"/>
    </source>
</evidence>
<sequence>MIAWRFLVVMLLFSVTRLLFYVFNRHLFVDMTPGHLGELMLQGLRFDLAGALYVNILNIALQSIPLRIRYHTIYQSVTKWLFFITNGVAIMVNLIDIAYFPFTLHRTDWSFFTEFGNNNNLLSILGAGCLQYWYLVFIFIFFMVVLVKSYGKAEPSKLTKKPVLFYPVTLAVLLLVIGLSVAGIRGGFTRTTRPITLADAGAKANNPAELGIVLNTPFSMLRTINAKVLEEKHYYSDSEVESIYSPIHKNLTDEKFQKKNVVILILESFARENVGSMNRYLENGTYKGYTPFLDSLISVSHSYYDAFANGRKSIEAMPSVLASVPSLYQPFAISRYASNHMKGLAALLKDEGYQTAFFHGAPNGSMGFDAMSKLLGYDAYYGMNEYGNNADFDGFWGIKDEEFLQYFANKMGSFRQPFLTTVFTLSSHHPFHVPEKYQHVFPEGKIPLHKCLRYSDYALRRFFKTASQQSWYKNTIFVITADHSLPAVVHNEYKNGLGDFAIPIVFFTPDHSLPPVQDTRVMQQLNVMPTLLDYLHYPKPYFAFGADMLDKNGAPFVVNDDGGVMQYMEGDYMLRFDGKNPIGLYRFREDVMLTNNLLNKEPVVVNRMTQKIKAILQQYNNRLIRNQMVAR</sequence>
<feature type="binding site" evidence="8">
    <location>
        <position position="483"/>
    </location>
    <ligand>
        <name>Mn(2+)</name>
        <dbReference type="ChEBI" id="CHEBI:29035"/>
    </ligand>
</feature>
<dbReference type="Gene3D" id="3.40.720.10">
    <property type="entry name" value="Alkaline Phosphatase, subunit A"/>
    <property type="match status" value="1"/>
</dbReference>
<feature type="binding site" evidence="8">
    <location>
        <position position="267"/>
    </location>
    <ligand>
        <name>Mn(2+)</name>
        <dbReference type="ChEBI" id="CHEBI:29035"/>
    </ligand>
</feature>
<evidence type="ECO:0000259" key="10">
    <source>
        <dbReference type="Pfam" id="PF00884"/>
    </source>
</evidence>
<dbReference type="Proteomes" id="UP000076586">
    <property type="component" value="Unassembled WGS sequence"/>
</dbReference>
<dbReference type="InterPro" id="IPR017850">
    <property type="entry name" value="Alkaline_phosphatase_core_sf"/>
</dbReference>
<dbReference type="Pfam" id="PF00884">
    <property type="entry name" value="Sulfatase"/>
    <property type="match status" value="1"/>
</dbReference>
<dbReference type="GO" id="GO:0046872">
    <property type="term" value="F:metal ion binding"/>
    <property type="evidence" value="ECO:0007669"/>
    <property type="project" value="UniProtKB-KW"/>
</dbReference>
<feature type="transmembrane region" description="Helical" evidence="9">
    <location>
        <begin position="7"/>
        <end position="28"/>
    </location>
</feature>
<proteinExistence type="predicted"/>
<feature type="binding site" evidence="8">
    <location>
        <position position="482"/>
    </location>
    <ligand>
        <name>Mn(2+)</name>
        <dbReference type="ChEBI" id="CHEBI:29035"/>
    </ligand>
</feature>
<feature type="transmembrane region" description="Helical" evidence="9">
    <location>
        <begin position="80"/>
        <end position="102"/>
    </location>
</feature>
<name>A0A171A134_9BACT</name>
<dbReference type="CDD" id="cd16015">
    <property type="entry name" value="LTA_synthase"/>
    <property type="match status" value="1"/>
</dbReference>
<dbReference type="SUPFAM" id="SSF53649">
    <property type="entry name" value="Alkaline phosphatase-like"/>
    <property type="match status" value="1"/>
</dbReference>
<keyword evidence="2" id="KW-1003">Cell membrane</keyword>
<dbReference type="InterPro" id="IPR050448">
    <property type="entry name" value="OpgB/LTA_synthase_biosynth"/>
</dbReference>
<dbReference type="InterPro" id="IPR000917">
    <property type="entry name" value="Sulfatase_N"/>
</dbReference>